<protein>
    <submittedName>
        <fullName evidence="5">Transcriptional regulator, LacI family</fullName>
    </submittedName>
</protein>
<sequence>MGCLACTDAISVVWSAATGEWIKLSKPVMIEKKRCQNMSKKPRQKLRPTMTDVAREAGVSLSTVDRVLNLRADVRTDTAQRIAAAAALLGFHAKGVIEQRILNDKPTVRLGFLLQKSGVAFYKGLAQALSNAAATFTRARVQVVIGYLDDLDPATVAQRLLALGDQVDGVGMVAVDHPRVRDAVASLQVAGVPVVALISELAGLGSASYVGVDNRLMGRTAGWFVTRLARSPGSAAVMVSSQRFQCQELCEMSFRSYLSSHSTDWELLASRLTLEDDDFAYGNALDLLSGEPGLSALYVAGGGVAGVLCALRELKQQQIRLPVVVCHDLTPLTREALKADLVQVVLSHPIVQMAEQTVRTLVAASSDLTLVDRVTVPIQIDVSESIA</sequence>
<dbReference type="SMART" id="SM00354">
    <property type="entry name" value="HTH_LACI"/>
    <property type="match status" value="1"/>
</dbReference>
<evidence type="ECO:0000313" key="6">
    <source>
        <dbReference type="Proteomes" id="UP000278062"/>
    </source>
</evidence>
<dbReference type="PRINTS" id="PR00036">
    <property type="entry name" value="HTHLACI"/>
</dbReference>
<dbReference type="PANTHER" id="PTHR30146:SF152">
    <property type="entry name" value="TRANSCRIPTIONAL REGULATORY PROTEIN"/>
    <property type="match status" value="1"/>
</dbReference>
<dbReference type="GO" id="GO:0003700">
    <property type="term" value="F:DNA-binding transcription factor activity"/>
    <property type="evidence" value="ECO:0007669"/>
    <property type="project" value="TreeGrafter"/>
</dbReference>
<comment type="caution">
    <text evidence="5">The sequence shown here is derived from an EMBL/GenBank/DDBJ whole genome shotgun (WGS) entry which is preliminary data.</text>
</comment>
<dbReference type="SUPFAM" id="SSF47413">
    <property type="entry name" value="lambda repressor-like DNA-binding domains"/>
    <property type="match status" value="1"/>
</dbReference>
<dbReference type="AlphaFoldDB" id="A0A3M3RFR9"/>
<dbReference type="EMBL" id="RBPL01000081">
    <property type="protein sequence ID" value="RMN94971.1"/>
    <property type="molecule type" value="Genomic_DNA"/>
</dbReference>
<dbReference type="GO" id="GO:0055085">
    <property type="term" value="P:transmembrane transport"/>
    <property type="evidence" value="ECO:0007669"/>
    <property type="project" value="UniProtKB-ARBA"/>
</dbReference>
<dbReference type="CDD" id="cd06307">
    <property type="entry name" value="PBP1_sugar_binding"/>
    <property type="match status" value="1"/>
</dbReference>
<dbReference type="PANTHER" id="PTHR30146">
    <property type="entry name" value="LACI-RELATED TRANSCRIPTIONAL REPRESSOR"/>
    <property type="match status" value="1"/>
</dbReference>
<keyword evidence="3" id="KW-0804">Transcription</keyword>
<dbReference type="PROSITE" id="PS00356">
    <property type="entry name" value="HTH_LACI_1"/>
    <property type="match status" value="1"/>
</dbReference>
<proteinExistence type="predicted"/>
<dbReference type="InterPro" id="IPR000843">
    <property type="entry name" value="HTH_LacI"/>
</dbReference>
<gene>
    <name evidence="5" type="ORF">ALQ49_05471</name>
</gene>
<name>A0A3M3RFR9_9PSED</name>
<dbReference type="GO" id="GO:0000976">
    <property type="term" value="F:transcription cis-regulatory region binding"/>
    <property type="evidence" value="ECO:0007669"/>
    <property type="project" value="TreeGrafter"/>
</dbReference>
<dbReference type="InterPro" id="IPR025997">
    <property type="entry name" value="SBP_2_dom"/>
</dbReference>
<evidence type="ECO:0000313" key="5">
    <source>
        <dbReference type="EMBL" id="RMN94971.1"/>
    </source>
</evidence>
<keyword evidence="1" id="KW-0805">Transcription regulation</keyword>
<keyword evidence="2" id="KW-0238">DNA-binding</keyword>
<dbReference type="PROSITE" id="PS50932">
    <property type="entry name" value="HTH_LACI_2"/>
    <property type="match status" value="1"/>
</dbReference>
<accession>A0A3M3RFR9</accession>
<dbReference type="CDD" id="cd01392">
    <property type="entry name" value="HTH_LacI"/>
    <property type="match status" value="1"/>
</dbReference>
<dbReference type="InterPro" id="IPR028082">
    <property type="entry name" value="Peripla_BP_I"/>
</dbReference>
<evidence type="ECO:0000256" key="3">
    <source>
        <dbReference type="ARBA" id="ARBA00023163"/>
    </source>
</evidence>
<dbReference type="Proteomes" id="UP000278062">
    <property type="component" value="Unassembled WGS sequence"/>
</dbReference>
<dbReference type="Pfam" id="PF13407">
    <property type="entry name" value="Peripla_BP_4"/>
    <property type="match status" value="1"/>
</dbReference>
<dbReference type="SUPFAM" id="SSF53822">
    <property type="entry name" value="Periplasmic binding protein-like I"/>
    <property type="match status" value="1"/>
</dbReference>
<evidence type="ECO:0000256" key="2">
    <source>
        <dbReference type="ARBA" id="ARBA00023125"/>
    </source>
</evidence>
<evidence type="ECO:0000256" key="1">
    <source>
        <dbReference type="ARBA" id="ARBA00023015"/>
    </source>
</evidence>
<dbReference type="Pfam" id="PF00356">
    <property type="entry name" value="LacI"/>
    <property type="match status" value="1"/>
</dbReference>
<evidence type="ECO:0000259" key="4">
    <source>
        <dbReference type="PROSITE" id="PS50932"/>
    </source>
</evidence>
<organism evidence="5 6">
    <name type="scientific">Pseudomonas syringae pv. apii</name>
    <dbReference type="NCBI Taxonomy" id="81036"/>
    <lineage>
        <taxon>Bacteria</taxon>
        <taxon>Pseudomonadati</taxon>
        <taxon>Pseudomonadota</taxon>
        <taxon>Gammaproteobacteria</taxon>
        <taxon>Pseudomonadales</taxon>
        <taxon>Pseudomonadaceae</taxon>
        <taxon>Pseudomonas</taxon>
    </lineage>
</organism>
<dbReference type="InterPro" id="IPR010982">
    <property type="entry name" value="Lambda_DNA-bd_dom_sf"/>
</dbReference>
<dbReference type="Gene3D" id="1.10.260.40">
    <property type="entry name" value="lambda repressor-like DNA-binding domains"/>
    <property type="match status" value="1"/>
</dbReference>
<feature type="domain" description="HTH lacI-type" evidence="4">
    <location>
        <begin position="48"/>
        <end position="92"/>
    </location>
</feature>
<dbReference type="Gene3D" id="3.40.50.2300">
    <property type="match status" value="2"/>
</dbReference>
<reference evidence="5 6" key="1">
    <citation type="submission" date="2018-08" db="EMBL/GenBank/DDBJ databases">
        <title>Recombination of ecologically and evolutionarily significant loci maintains genetic cohesion in the Pseudomonas syringae species complex.</title>
        <authorList>
            <person name="Dillon M."/>
            <person name="Thakur S."/>
            <person name="Almeida R.N.D."/>
            <person name="Weir B.S."/>
            <person name="Guttman D.S."/>
        </authorList>
    </citation>
    <scope>NUCLEOTIDE SEQUENCE [LARGE SCALE GENOMIC DNA]</scope>
    <source>
        <strain evidence="5 6">1089_5</strain>
    </source>
</reference>